<organism evidence="1 2">
    <name type="scientific">Streptococcus oralis subsp. oralis</name>
    <dbReference type="NCBI Taxonomy" id="1891914"/>
    <lineage>
        <taxon>Bacteria</taxon>
        <taxon>Bacillati</taxon>
        <taxon>Bacillota</taxon>
        <taxon>Bacilli</taxon>
        <taxon>Lactobacillales</taxon>
        <taxon>Streptococcaceae</taxon>
        <taxon>Streptococcus</taxon>
    </lineage>
</organism>
<dbReference type="NCBIfam" id="TIGR03711">
    <property type="entry name" value="acc_sec_asp3"/>
    <property type="match status" value="1"/>
</dbReference>
<dbReference type="Pfam" id="PF15432">
    <property type="entry name" value="Sec-ASP3"/>
    <property type="match status" value="1"/>
</dbReference>
<protein>
    <submittedName>
        <fullName evidence="1">Accessory Sec system protein Asp3</fullName>
    </submittedName>
</protein>
<dbReference type="GO" id="GO:0015031">
    <property type="term" value="P:protein transport"/>
    <property type="evidence" value="ECO:0007669"/>
    <property type="project" value="InterPro"/>
</dbReference>
<dbReference type="RefSeq" id="WP_045590402.1">
    <property type="nucleotide sequence ID" value="NZ_JYGM01000001.1"/>
</dbReference>
<dbReference type="PATRIC" id="fig|28037.209.peg.7"/>
<reference evidence="1 2" key="1">
    <citation type="submission" date="2015-02" db="EMBL/GenBank/DDBJ databases">
        <title>Evolution of amylase-binding proteins of oral streptococcal species.</title>
        <authorList>
            <person name="Haase E.M."/>
        </authorList>
    </citation>
    <scope>NUCLEOTIDE SEQUENCE [LARGE SCALE GENOMIC DNA]</scope>
    <source>
        <strain evidence="1 2">COL85/1862</strain>
    </source>
</reference>
<dbReference type="EMBL" id="JYGM01000001">
    <property type="protein sequence ID" value="KJQ64884.1"/>
    <property type="molecule type" value="Genomic_DNA"/>
</dbReference>
<comment type="caution">
    <text evidence="1">The sequence shown here is derived from an EMBL/GenBank/DDBJ whole genome shotgun (WGS) entry which is preliminary data.</text>
</comment>
<gene>
    <name evidence="1" type="primary">asp3</name>
    <name evidence="1" type="ORF">TZ87_00007</name>
</gene>
<evidence type="ECO:0000313" key="1">
    <source>
        <dbReference type="EMBL" id="KJQ64884.1"/>
    </source>
</evidence>
<accession>A0A0F2D3R1</accession>
<proteinExistence type="predicted"/>
<dbReference type="AlphaFoldDB" id="A0A0F2D3R1"/>
<evidence type="ECO:0000313" key="2">
    <source>
        <dbReference type="Proteomes" id="UP000033657"/>
    </source>
</evidence>
<dbReference type="Proteomes" id="UP000033657">
    <property type="component" value="Unassembled WGS sequence"/>
</dbReference>
<sequence>MIIIKREDIRWGEMGATYLYGSQITYHADGHVTLKNPLLASGETLKTWFSSVNYQATRSQPSLPLLKKNHTYRLSMKMQVQPTNGLYLKLTFLNRYEEIIEEKIERQFSFSFTYPETAYTYRLSLISAGFEALDFVSFSIEEDDGV</sequence>
<dbReference type="InterPro" id="IPR022259">
    <property type="entry name" value="Acessory_Sec_prot_Asp3"/>
</dbReference>
<dbReference type="OrthoDB" id="2042927at2"/>
<name>A0A0F2D3R1_STROR</name>